<dbReference type="AlphaFoldDB" id="A0A8S9NEP5"/>
<accession>A0A8S9NEP5</accession>
<protein>
    <submittedName>
        <fullName evidence="2">Uncharacterized protein</fullName>
    </submittedName>
</protein>
<gene>
    <name evidence="2" type="ORF">F2Q69_00041539</name>
</gene>
<proteinExistence type="predicted"/>
<dbReference type="Proteomes" id="UP000712600">
    <property type="component" value="Unassembled WGS sequence"/>
</dbReference>
<feature type="region of interest" description="Disordered" evidence="1">
    <location>
        <begin position="71"/>
        <end position="95"/>
    </location>
</feature>
<evidence type="ECO:0000256" key="1">
    <source>
        <dbReference type="SAM" id="MobiDB-lite"/>
    </source>
</evidence>
<sequence>MEFTKEHNRQPAQPNAGELKAVLSIPLHLRRRRYASECGLMAINQPQPNLIRLPKSELLYNRLKTFIRSRSSNKISASSRSDKPDPGTRPWLNNNVLSSSSTQVVNVPKDSLRKMAQRYRMWLRKSKLLTRNMKGEKAEAHTSLRIYNEVARSDITRPWLYETYLGSTGTPVVNVTKATISATNALSKFPRNKKMLSHNAKLLKRNMRRYIKGLHHGICFCSSPKSHGSRIVIADRSCH</sequence>
<evidence type="ECO:0000313" key="2">
    <source>
        <dbReference type="EMBL" id="KAF3502512.1"/>
    </source>
</evidence>
<organism evidence="2 3">
    <name type="scientific">Brassica cretica</name>
    <name type="common">Mustard</name>
    <dbReference type="NCBI Taxonomy" id="69181"/>
    <lineage>
        <taxon>Eukaryota</taxon>
        <taxon>Viridiplantae</taxon>
        <taxon>Streptophyta</taxon>
        <taxon>Embryophyta</taxon>
        <taxon>Tracheophyta</taxon>
        <taxon>Spermatophyta</taxon>
        <taxon>Magnoliopsida</taxon>
        <taxon>eudicotyledons</taxon>
        <taxon>Gunneridae</taxon>
        <taxon>Pentapetalae</taxon>
        <taxon>rosids</taxon>
        <taxon>malvids</taxon>
        <taxon>Brassicales</taxon>
        <taxon>Brassicaceae</taxon>
        <taxon>Brassiceae</taxon>
        <taxon>Brassica</taxon>
    </lineage>
</organism>
<name>A0A8S9NEP5_BRACR</name>
<comment type="caution">
    <text evidence="2">The sequence shown here is derived from an EMBL/GenBank/DDBJ whole genome shotgun (WGS) entry which is preliminary data.</text>
</comment>
<reference evidence="2" key="1">
    <citation type="submission" date="2019-12" db="EMBL/GenBank/DDBJ databases">
        <title>Genome sequencing and annotation of Brassica cretica.</title>
        <authorList>
            <person name="Studholme D.J."/>
            <person name="Sarris P."/>
        </authorList>
    </citation>
    <scope>NUCLEOTIDE SEQUENCE</scope>
    <source>
        <strain evidence="2">PFS-109/04</strain>
        <tissue evidence="2">Leaf</tissue>
    </source>
</reference>
<evidence type="ECO:0000313" key="3">
    <source>
        <dbReference type="Proteomes" id="UP000712600"/>
    </source>
</evidence>
<dbReference type="EMBL" id="QGKX02001621">
    <property type="protein sequence ID" value="KAF3502512.1"/>
    <property type="molecule type" value="Genomic_DNA"/>
</dbReference>